<dbReference type="RefSeq" id="XP_018019542.1">
    <property type="nucleotide sequence ID" value="XM_018164053.2"/>
</dbReference>
<accession>A0A8B7P0J9</accession>
<protein>
    <submittedName>
        <fullName evidence="5">Uncharacterized protein LOC108676007</fullName>
    </submittedName>
</protein>
<organism evidence="4 5">
    <name type="scientific">Hyalella azteca</name>
    <name type="common">Amphipod</name>
    <dbReference type="NCBI Taxonomy" id="294128"/>
    <lineage>
        <taxon>Eukaryota</taxon>
        <taxon>Metazoa</taxon>
        <taxon>Ecdysozoa</taxon>
        <taxon>Arthropoda</taxon>
        <taxon>Crustacea</taxon>
        <taxon>Multicrustacea</taxon>
        <taxon>Malacostraca</taxon>
        <taxon>Eumalacostraca</taxon>
        <taxon>Peracarida</taxon>
        <taxon>Amphipoda</taxon>
        <taxon>Senticaudata</taxon>
        <taxon>Talitrida</taxon>
        <taxon>Talitroidea</taxon>
        <taxon>Hyalellidae</taxon>
        <taxon>Hyalella</taxon>
    </lineage>
</organism>
<evidence type="ECO:0000256" key="3">
    <source>
        <dbReference type="SAM" id="SignalP"/>
    </source>
</evidence>
<dbReference type="AlphaFoldDB" id="A0A8B7P0J9"/>
<evidence type="ECO:0000313" key="5">
    <source>
        <dbReference type="RefSeq" id="XP_018019542.1"/>
    </source>
</evidence>
<evidence type="ECO:0000256" key="1">
    <source>
        <dbReference type="SAM" id="Coils"/>
    </source>
</evidence>
<keyword evidence="1" id="KW-0175">Coiled coil</keyword>
<evidence type="ECO:0000256" key="2">
    <source>
        <dbReference type="SAM" id="MobiDB-lite"/>
    </source>
</evidence>
<dbReference type="OrthoDB" id="6371520at2759"/>
<dbReference type="KEGG" id="hazt:108676007"/>
<sequence>MANTLIFALVCLPLLTSHVSSEATVAYHEMDLSFDQKSRTNEEDQRPIDAVTSVNDKHRVSANMHDFRAHDLKRFVHLRNKVDRLQLQQKTDRIKLEILQKTVENLLYFKSSQIEPVTNEKQLSEKFGKNVPHEDGSFEQARLDEEIQEFSTNQRQHQNLVKNNQDDNQSQIEMLRADVVQLRKDLEALTCCSHATNDPPHRKQPTASEFPSSAKLQLQQSDSSSASAALAYSPSAEDNLRKEILWIKESQTRLQNIQQDLEEKCNVTVIMHDKQKLDSRLVGLTEGLAVLQEGLSQAAARASATDAHVTSLSQDGKETTSAIQKADARIATLENEVTSLREDFNEALSALPDGALSPAFYASKSNNDSRPAPARLLYSLSGLSKLQRSSVELLEAVDNLQSQHEASQIQLTREMADLEFNVSRALVEHQETLKRVRASADSEANLASDLRNLRDEMQSLKLNFDVISANQSLTSSNIDRLEAKFAQLFGENAASHRSARNGNLRLRNLSHNSGTRSEIDIPGSINRAYGTRHRRRKLKRKHGA</sequence>
<feature type="coiled-coil region" evidence="1">
    <location>
        <begin position="316"/>
        <end position="350"/>
    </location>
</feature>
<feature type="chain" id="PRO_5034386767" evidence="3">
    <location>
        <begin position="22"/>
        <end position="544"/>
    </location>
</feature>
<feature type="compositionally biased region" description="Low complexity" evidence="2">
    <location>
        <begin position="212"/>
        <end position="233"/>
    </location>
</feature>
<proteinExistence type="predicted"/>
<keyword evidence="3" id="KW-0732">Signal</keyword>
<dbReference type="Proteomes" id="UP000694843">
    <property type="component" value="Unplaced"/>
</dbReference>
<feature type="coiled-coil region" evidence="1">
    <location>
        <begin position="443"/>
        <end position="470"/>
    </location>
</feature>
<keyword evidence="4" id="KW-1185">Reference proteome</keyword>
<dbReference type="GeneID" id="108676007"/>
<reference evidence="5" key="1">
    <citation type="submission" date="2025-08" db="UniProtKB">
        <authorList>
            <consortium name="RefSeq"/>
        </authorList>
    </citation>
    <scope>IDENTIFICATION</scope>
    <source>
        <tissue evidence="5">Whole organism</tissue>
    </source>
</reference>
<gene>
    <name evidence="5" type="primary">LOC108676007</name>
</gene>
<evidence type="ECO:0000313" key="4">
    <source>
        <dbReference type="Proteomes" id="UP000694843"/>
    </source>
</evidence>
<name>A0A8B7P0J9_HYAAZ</name>
<feature type="region of interest" description="Disordered" evidence="2">
    <location>
        <begin position="193"/>
        <end position="233"/>
    </location>
</feature>
<feature type="signal peptide" evidence="3">
    <location>
        <begin position="1"/>
        <end position="21"/>
    </location>
</feature>